<name>A0A0V0GKA6_SOLCH</name>
<evidence type="ECO:0000313" key="1">
    <source>
        <dbReference type="EMBL" id="JAP08298.1"/>
    </source>
</evidence>
<accession>A0A0V0GKA6</accession>
<sequence length="85" mass="9616">MMALPMKMKFQGFVGNILIDQHSLAISNAISNKRNKVAMMNSANDINLCLKFSFTLSTARLQTLDSYHRSINQNTFMYIPKTTLA</sequence>
<reference evidence="1" key="1">
    <citation type="submission" date="2015-12" db="EMBL/GenBank/DDBJ databases">
        <title>Gene expression during late stages of embryo sac development: a critical building block for successful pollen-pistil interactions.</title>
        <authorList>
            <person name="Liu Y."/>
            <person name="Joly V."/>
            <person name="Sabar M."/>
            <person name="Matton D.P."/>
        </authorList>
    </citation>
    <scope>NUCLEOTIDE SEQUENCE</scope>
</reference>
<organism evidence="1">
    <name type="scientific">Solanum chacoense</name>
    <name type="common">Chaco potato</name>
    <dbReference type="NCBI Taxonomy" id="4108"/>
    <lineage>
        <taxon>Eukaryota</taxon>
        <taxon>Viridiplantae</taxon>
        <taxon>Streptophyta</taxon>
        <taxon>Embryophyta</taxon>
        <taxon>Tracheophyta</taxon>
        <taxon>Spermatophyta</taxon>
        <taxon>Magnoliopsida</taxon>
        <taxon>eudicotyledons</taxon>
        <taxon>Gunneridae</taxon>
        <taxon>Pentapetalae</taxon>
        <taxon>asterids</taxon>
        <taxon>lamiids</taxon>
        <taxon>Solanales</taxon>
        <taxon>Solanaceae</taxon>
        <taxon>Solanoideae</taxon>
        <taxon>Solaneae</taxon>
        <taxon>Solanum</taxon>
    </lineage>
</organism>
<dbReference type="EMBL" id="GEDG01037159">
    <property type="protein sequence ID" value="JAP08298.1"/>
    <property type="molecule type" value="Transcribed_RNA"/>
</dbReference>
<dbReference type="AlphaFoldDB" id="A0A0V0GKA6"/>
<protein>
    <submittedName>
        <fullName evidence="1">Putative ovule protein</fullName>
    </submittedName>
</protein>
<proteinExistence type="predicted"/>